<sequence>MTSTDLVPAGPGHGQAVRRRHRAEPDIVSAAGERISASAARKLTNAVPRSRGGAQRGAVLPLLPLRPRRPRPPGGLGRGALQHPARHRAIQDTPLSDKEIKACQLVIRHRAGEEARPVRCSPSGWFARCAATCTLAARAACPILIRPREGAGSGEDPRSGRRSVLARADGAAGLSLAVGRRGRGAERPVQSSGQMRGRPPHRVGGEGSGQERQDGCCSGGRLCGTKDVPGVSVDAGYPHGMSLSKPLKVFLLGIGVYALLVLMFRYRRDGMSWDHSFLAALVGAPVALLWGWVRDHWNDRAREAGARWRRKRQN</sequence>
<dbReference type="Proteomes" id="UP001230654">
    <property type="component" value="Unassembled WGS sequence"/>
</dbReference>
<evidence type="ECO:0000256" key="2">
    <source>
        <dbReference type="SAM" id="Phobius"/>
    </source>
</evidence>
<gene>
    <name evidence="3" type="ORF">QF030_000097</name>
</gene>
<evidence type="ECO:0000256" key="1">
    <source>
        <dbReference type="SAM" id="MobiDB-lite"/>
    </source>
</evidence>
<evidence type="ECO:0000313" key="3">
    <source>
        <dbReference type="EMBL" id="MDQ0577919.1"/>
    </source>
</evidence>
<feature type="region of interest" description="Disordered" evidence="1">
    <location>
        <begin position="1"/>
        <end position="22"/>
    </location>
</feature>
<organism evidence="3 4">
    <name type="scientific">Streptomyces rishiriensis</name>
    <dbReference type="NCBI Taxonomy" id="68264"/>
    <lineage>
        <taxon>Bacteria</taxon>
        <taxon>Bacillati</taxon>
        <taxon>Actinomycetota</taxon>
        <taxon>Actinomycetes</taxon>
        <taxon>Kitasatosporales</taxon>
        <taxon>Streptomycetaceae</taxon>
        <taxon>Streptomyces</taxon>
    </lineage>
</organism>
<comment type="caution">
    <text evidence="3">The sequence shown here is derived from an EMBL/GenBank/DDBJ whole genome shotgun (WGS) entry which is preliminary data.</text>
</comment>
<keyword evidence="2" id="KW-0472">Membrane</keyword>
<keyword evidence="4" id="KW-1185">Reference proteome</keyword>
<evidence type="ECO:0008006" key="5">
    <source>
        <dbReference type="Google" id="ProtNLM"/>
    </source>
</evidence>
<feature type="transmembrane region" description="Helical" evidence="2">
    <location>
        <begin position="276"/>
        <end position="293"/>
    </location>
</feature>
<keyword evidence="2" id="KW-1133">Transmembrane helix</keyword>
<reference evidence="3 4" key="1">
    <citation type="submission" date="2023-07" db="EMBL/GenBank/DDBJ databases">
        <title>Comparative genomics of wheat-associated soil bacteria to identify genetic determinants of phenazine resistance.</title>
        <authorList>
            <person name="Mouncey N."/>
        </authorList>
    </citation>
    <scope>NUCLEOTIDE SEQUENCE [LARGE SCALE GENOMIC DNA]</scope>
    <source>
        <strain evidence="3 4">B2I6</strain>
    </source>
</reference>
<keyword evidence="2" id="KW-0812">Transmembrane</keyword>
<feature type="region of interest" description="Disordered" evidence="1">
    <location>
        <begin position="177"/>
        <end position="213"/>
    </location>
</feature>
<dbReference type="EMBL" id="JAUSWV010000001">
    <property type="protein sequence ID" value="MDQ0577919.1"/>
    <property type="molecule type" value="Genomic_DNA"/>
</dbReference>
<feature type="region of interest" description="Disordered" evidence="1">
    <location>
        <begin position="64"/>
        <end position="91"/>
    </location>
</feature>
<proteinExistence type="predicted"/>
<evidence type="ECO:0000313" key="4">
    <source>
        <dbReference type="Proteomes" id="UP001230654"/>
    </source>
</evidence>
<accession>A0ABU0NFP6</accession>
<protein>
    <recommendedName>
        <fullName evidence="5">DUF2530 domain-containing protein</fullName>
    </recommendedName>
</protein>
<name>A0ABU0NFP6_STRRH</name>
<feature type="transmembrane region" description="Helical" evidence="2">
    <location>
        <begin position="247"/>
        <end position="264"/>
    </location>
</feature>